<feature type="domain" description="USP" evidence="8">
    <location>
        <begin position="367"/>
        <end position="626"/>
    </location>
</feature>
<evidence type="ECO:0000256" key="3">
    <source>
        <dbReference type="ARBA" id="ARBA00022737"/>
    </source>
</evidence>
<dbReference type="InterPro" id="IPR001394">
    <property type="entry name" value="Peptidase_C19_UCH"/>
</dbReference>
<dbReference type="EMBL" id="LXJU01000002">
    <property type="protein sequence ID" value="OGE56807.1"/>
    <property type="molecule type" value="Genomic_DNA"/>
</dbReference>
<protein>
    <recommendedName>
        <fullName evidence="11">MATH and UCH domain protein</fullName>
    </recommendedName>
</protein>
<dbReference type="InterPro" id="IPR028889">
    <property type="entry name" value="USP"/>
</dbReference>
<dbReference type="PROSITE" id="PS50089">
    <property type="entry name" value="ZF_RING_2"/>
    <property type="match status" value="1"/>
</dbReference>
<feature type="compositionally biased region" description="Acidic residues" evidence="5">
    <location>
        <begin position="76"/>
        <end position="96"/>
    </location>
</feature>
<feature type="region of interest" description="Disordered" evidence="5">
    <location>
        <begin position="835"/>
        <end position="862"/>
    </location>
</feature>
<dbReference type="Pfam" id="PF13920">
    <property type="entry name" value="zf-C3HC4_3"/>
    <property type="match status" value="1"/>
</dbReference>
<evidence type="ECO:0000313" key="9">
    <source>
        <dbReference type="EMBL" id="OGE56807.1"/>
    </source>
</evidence>
<name>A0A1F5LUG2_PENAI</name>
<dbReference type="InterPro" id="IPR002083">
    <property type="entry name" value="MATH/TRAF_dom"/>
</dbReference>
<evidence type="ECO:0000256" key="4">
    <source>
        <dbReference type="PROSITE-ProRule" id="PRU00175"/>
    </source>
</evidence>
<dbReference type="Pfam" id="PF02493">
    <property type="entry name" value="MORN"/>
    <property type="match status" value="4"/>
</dbReference>
<dbReference type="SUPFAM" id="SSF82185">
    <property type="entry name" value="Histone H3 K4-specific methyltransferase SET7/9 N-terminal domain"/>
    <property type="match status" value="1"/>
</dbReference>
<evidence type="ECO:0008006" key="11">
    <source>
        <dbReference type="Google" id="ProtNLM"/>
    </source>
</evidence>
<evidence type="ECO:0000256" key="5">
    <source>
        <dbReference type="SAM" id="MobiDB-lite"/>
    </source>
</evidence>
<dbReference type="AlphaFoldDB" id="A0A1F5LUG2"/>
<sequence>MDPLPNLVTDSQLSVPDTEAGSNLMAANAPGSTPEMESPNLPSNANPRASSESTSPTSQPAPTQPSEEIEHAYWAEYEEDTTTPDEEEMKEIEGGDSDYSAGDHGYWENNFFRELGDPEYIPAEKARLTWTFKGVRGTPENPNRAKTIRSPAAFVGGYWWRIKFYPRGNNVNALSVYLECSTTMPTPDDTLPETEFSVRRGAPDASLDDSTPEVHLKSAATDDAAAWLKDYKSQYPAAGNAAQSSHDGSSGPWRVPAQVGVIVYNPQEPRTGWMQSSCHQFNPHNLDWGWTYFHGPWDQIHSRRRGQHRALLNNDTLAFDAYIRVVNDPTKSLWWHPSDSEPTWDSMALTGYRPLGDSVINHSPEVAGLASWLHIGPLSKIIQGVDVLEHLTNADARPKPLCDALQKLLWQLRRRTLSPSYVDTDAVTTTLRNLHEFSNDVSEFWERLRRSLELELNGTEAGTEFARLFDSPIVSTMTSETVNMLPTDFNSRLYMPIDQAKSSGEAVKGYLSTKPGRWSLPPVLQVEFGRHTLDKGKRWQLRYDKVDMDEELDLAPWVVDGQGSQYVLYGYVVHRGRRTSGKFFSILRPAGPGTPWLAFDDGSDNRVECLTQKTAMGPHLGLESSQSVDYKKGHDVPVVAMYVRGDMISELLPGPQGPWEASEALKRYYETGVYQAGEKPAEDVQVEVYSLPEYDQLTSLFDTYDLMAQAKAIKSVMYMTLPRSSRLVDLRKKIALWKSASSEPIGPERIRFWQIGDSSAPSGSSLVFDSTANLDVPLDSSLSTIRFWMQTISEEDAQFFAIPDPPTVATADDKTDDSIVGVSIPGASANVSSVAEGDAIASSSGNSRRQPDITSEPVPSDESLLLATPSQENDAISAERAEREMVLAVATAHDQEAAVAGSATSTIETTDYSPTPASAAEQRSTESAPQAPTVPEVKVPVGHAYYFIQMFDADNQVLRTVGSFFSKLDSNVKASIRRHLKRGIRQDFLMWKRVDGANVTTVSPADTFEDVVVPHGACFIVGDKLAKDKRSQLASAGSFTSPDRLVQYLWADSRRHPIQGFTGSKTIEATFTNDYYSGDFLKGYHHGKGTHISSTGMVYRGDFVFGRRHGQGKLDYPTGDSYDGDWVEDVCHGQGTYIEKTTGNKYVGGFKDGKRHGKGISYWEVADAELDLCQICYTEEMDAVFADCGHFCSCVTCANLVSLCPMCRKDVKKVIKIYRA</sequence>
<dbReference type="GO" id="GO:0008270">
    <property type="term" value="F:zinc ion binding"/>
    <property type="evidence" value="ECO:0007669"/>
    <property type="project" value="UniProtKB-KW"/>
</dbReference>
<dbReference type="GO" id="GO:0016579">
    <property type="term" value="P:protein deubiquitination"/>
    <property type="evidence" value="ECO:0007669"/>
    <property type="project" value="InterPro"/>
</dbReference>
<dbReference type="GO" id="GO:0004843">
    <property type="term" value="F:cysteine-type deubiquitinase activity"/>
    <property type="evidence" value="ECO:0007669"/>
    <property type="project" value="InterPro"/>
</dbReference>
<accession>A0A1F5LUG2</accession>
<dbReference type="SUPFAM" id="SSF54001">
    <property type="entry name" value="Cysteine proteinases"/>
    <property type="match status" value="1"/>
</dbReference>
<feature type="domain" description="RING-type" evidence="6">
    <location>
        <begin position="1173"/>
        <end position="1208"/>
    </location>
</feature>
<dbReference type="Pfam" id="PF00443">
    <property type="entry name" value="UCH"/>
    <property type="match status" value="1"/>
</dbReference>
<dbReference type="InterPro" id="IPR013083">
    <property type="entry name" value="Znf_RING/FYVE/PHD"/>
</dbReference>
<feature type="domain" description="MATH" evidence="7">
    <location>
        <begin position="125"/>
        <end position="323"/>
    </location>
</feature>
<proteinExistence type="predicted"/>
<dbReference type="CDD" id="cd02257">
    <property type="entry name" value="Peptidase_C19"/>
    <property type="match status" value="1"/>
</dbReference>
<feature type="compositionally biased region" description="Polar residues" evidence="5">
    <location>
        <begin position="902"/>
        <end position="930"/>
    </location>
</feature>
<dbReference type="Gene3D" id="3.30.40.10">
    <property type="entry name" value="Zinc/RING finger domain, C3HC4 (zinc finger)"/>
    <property type="match status" value="1"/>
</dbReference>
<dbReference type="Proteomes" id="UP000177622">
    <property type="component" value="Unassembled WGS sequence"/>
</dbReference>
<evidence type="ECO:0000259" key="7">
    <source>
        <dbReference type="PROSITE" id="PS50144"/>
    </source>
</evidence>
<evidence type="ECO:0000256" key="1">
    <source>
        <dbReference type="ARBA" id="ARBA00004496"/>
    </source>
</evidence>
<dbReference type="STRING" id="1835702.A0A1F5LUG2"/>
<evidence type="ECO:0000256" key="2">
    <source>
        <dbReference type="ARBA" id="ARBA00022490"/>
    </source>
</evidence>
<keyword evidence="2" id="KW-0963">Cytoplasm</keyword>
<comment type="subcellular location">
    <subcellularLocation>
        <location evidence="1">Cytoplasm</location>
    </subcellularLocation>
</comment>
<dbReference type="SMART" id="SM00698">
    <property type="entry name" value="MORN"/>
    <property type="match status" value="4"/>
</dbReference>
<dbReference type="InterPro" id="IPR008974">
    <property type="entry name" value="TRAF-like"/>
</dbReference>
<keyword evidence="3" id="KW-0677">Repeat</keyword>
<keyword evidence="4" id="KW-0863">Zinc-finger</keyword>
<comment type="caution">
    <text evidence="9">The sequence shown here is derived from an EMBL/GenBank/DDBJ whole genome shotgun (WGS) entry which is preliminary data.</text>
</comment>
<dbReference type="GeneID" id="34571957"/>
<dbReference type="PROSITE" id="PS50235">
    <property type="entry name" value="USP_3"/>
    <property type="match status" value="1"/>
</dbReference>
<evidence type="ECO:0000259" key="6">
    <source>
        <dbReference type="PROSITE" id="PS50089"/>
    </source>
</evidence>
<dbReference type="RefSeq" id="XP_022492234.1">
    <property type="nucleotide sequence ID" value="XM_022627223.1"/>
</dbReference>
<reference evidence="9 10" key="1">
    <citation type="journal article" date="2016" name="Sci. Rep.">
        <title>Penicillium arizonense, a new, genome sequenced fungal species, reveals a high chemical diversity in secreted metabolites.</title>
        <authorList>
            <person name="Grijseels S."/>
            <person name="Nielsen J.C."/>
            <person name="Randelovic M."/>
            <person name="Nielsen J."/>
            <person name="Nielsen K.F."/>
            <person name="Workman M."/>
            <person name="Frisvad J.C."/>
        </authorList>
    </citation>
    <scope>NUCLEOTIDE SEQUENCE [LARGE SCALE GENOMIC DNA]</scope>
    <source>
        <strain evidence="9 10">CBS 141311</strain>
    </source>
</reference>
<keyword evidence="4" id="KW-0479">Metal-binding</keyword>
<feature type="compositionally biased region" description="Low complexity" evidence="5">
    <location>
        <begin position="49"/>
        <end position="66"/>
    </location>
</feature>
<dbReference type="PROSITE" id="PS50144">
    <property type="entry name" value="MATH"/>
    <property type="match status" value="1"/>
</dbReference>
<dbReference type="GO" id="GO:0005737">
    <property type="term" value="C:cytoplasm"/>
    <property type="evidence" value="ECO:0007669"/>
    <property type="project" value="UniProtKB-SubCell"/>
</dbReference>
<dbReference type="Gene3D" id="2.20.110.10">
    <property type="entry name" value="Histone H3 K4-specific methyltransferase SET7/9 N-terminal domain"/>
    <property type="match status" value="2"/>
</dbReference>
<dbReference type="InterPro" id="IPR003409">
    <property type="entry name" value="MORN"/>
</dbReference>
<feature type="region of interest" description="Disordered" evidence="5">
    <location>
        <begin position="1"/>
        <end position="101"/>
    </location>
</feature>
<dbReference type="InterPro" id="IPR038765">
    <property type="entry name" value="Papain-like_cys_pep_sf"/>
</dbReference>
<dbReference type="SUPFAM" id="SSF57850">
    <property type="entry name" value="RING/U-box"/>
    <property type="match status" value="1"/>
</dbReference>
<feature type="region of interest" description="Disordered" evidence="5">
    <location>
        <begin position="897"/>
        <end position="933"/>
    </location>
</feature>
<dbReference type="InterPro" id="IPR001841">
    <property type="entry name" value="Znf_RING"/>
</dbReference>
<dbReference type="Gene3D" id="2.60.210.10">
    <property type="entry name" value="Apoptosis, Tumor Necrosis Factor Receptor Associated Protein 2, Chain A"/>
    <property type="match status" value="1"/>
</dbReference>
<gene>
    <name evidence="9" type="ORF">PENARI_c002G01344</name>
</gene>
<evidence type="ECO:0000259" key="8">
    <source>
        <dbReference type="PROSITE" id="PS50235"/>
    </source>
</evidence>
<dbReference type="OrthoDB" id="294378at2759"/>
<dbReference type="Gene3D" id="3.90.70.10">
    <property type="entry name" value="Cysteine proteinases"/>
    <property type="match status" value="1"/>
</dbReference>
<organism evidence="9 10">
    <name type="scientific">Penicillium arizonense</name>
    <dbReference type="NCBI Taxonomy" id="1835702"/>
    <lineage>
        <taxon>Eukaryota</taxon>
        <taxon>Fungi</taxon>
        <taxon>Dikarya</taxon>
        <taxon>Ascomycota</taxon>
        <taxon>Pezizomycotina</taxon>
        <taxon>Eurotiomycetes</taxon>
        <taxon>Eurotiomycetidae</taxon>
        <taxon>Eurotiales</taxon>
        <taxon>Aspergillaceae</taxon>
        <taxon>Penicillium</taxon>
    </lineage>
</organism>
<dbReference type="SUPFAM" id="SSF49599">
    <property type="entry name" value="TRAF domain-like"/>
    <property type="match status" value="1"/>
</dbReference>
<keyword evidence="4" id="KW-0862">Zinc</keyword>
<dbReference type="PANTHER" id="PTHR43215">
    <property type="entry name" value="RADIAL SPOKE HEAD 1 HOMOLOG"/>
    <property type="match status" value="1"/>
</dbReference>
<keyword evidence="10" id="KW-1185">Reference proteome</keyword>
<dbReference type="PANTHER" id="PTHR43215:SF14">
    <property type="entry name" value="RADIAL SPOKE HEAD 1 HOMOLOG"/>
    <property type="match status" value="1"/>
</dbReference>
<evidence type="ECO:0000313" key="10">
    <source>
        <dbReference type="Proteomes" id="UP000177622"/>
    </source>
</evidence>